<evidence type="ECO:0000256" key="2">
    <source>
        <dbReference type="ARBA" id="ARBA00022448"/>
    </source>
</evidence>
<feature type="transmembrane region" description="Helical" evidence="7">
    <location>
        <begin position="426"/>
        <end position="446"/>
    </location>
</feature>
<comment type="subcellular location">
    <subcellularLocation>
        <location evidence="1">Membrane</location>
        <topology evidence="1">Multi-pass membrane protein</topology>
    </subcellularLocation>
</comment>
<proteinExistence type="predicted"/>
<dbReference type="AlphaFoldDB" id="A0AA40BUZ1"/>
<evidence type="ECO:0000256" key="7">
    <source>
        <dbReference type="SAM" id="Phobius"/>
    </source>
</evidence>
<dbReference type="EMBL" id="JAULSU010000006">
    <property type="protein sequence ID" value="KAK0614646.1"/>
    <property type="molecule type" value="Genomic_DNA"/>
</dbReference>
<dbReference type="FunFam" id="1.20.1250.20:FF:000057">
    <property type="entry name" value="MFS general substrate transporter"/>
    <property type="match status" value="1"/>
</dbReference>
<gene>
    <name evidence="9" type="ORF">B0T14DRAFT_548181</name>
</gene>
<evidence type="ECO:0000313" key="10">
    <source>
        <dbReference type="Proteomes" id="UP001175000"/>
    </source>
</evidence>
<evidence type="ECO:0000259" key="8">
    <source>
        <dbReference type="PROSITE" id="PS50850"/>
    </source>
</evidence>
<feature type="region of interest" description="Disordered" evidence="6">
    <location>
        <begin position="1"/>
        <end position="31"/>
    </location>
</feature>
<evidence type="ECO:0000256" key="3">
    <source>
        <dbReference type="ARBA" id="ARBA00022692"/>
    </source>
</evidence>
<keyword evidence="2" id="KW-0813">Transport</keyword>
<dbReference type="PANTHER" id="PTHR43791">
    <property type="entry name" value="PERMEASE-RELATED"/>
    <property type="match status" value="1"/>
</dbReference>
<reference evidence="9" key="1">
    <citation type="submission" date="2023-06" db="EMBL/GenBank/DDBJ databases">
        <title>Genome-scale phylogeny and comparative genomics of the fungal order Sordariales.</title>
        <authorList>
            <consortium name="Lawrence Berkeley National Laboratory"/>
            <person name="Hensen N."/>
            <person name="Bonometti L."/>
            <person name="Westerberg I."/>
            <person name="Brannstrom I.O."/>
            <person name="Guillou S."/>
            <person name="Cros-Aarteil S."/>
            <person name="Calhoun S."/>
            <person name="Haridas S."/>
            <person name="Kuo A."/>
            <person name="Mondo S."/>
            <person name="Pangilinan J."/>
            <person name="Riley R."/>
            <person name="Labutti K."/>
            <person name="Andreopoulos B."/>
            <person name="Lipzen A."/>
            <person name="Chen C."/>
            <person name="Yanf M."/>
            <person name="Daum C."/>
            <person name="Ng V."/>
            <person name="Clum A."/>
            <person name="Steindorff A."/>
            <person name="Ohm R."/>
            <person name="Martin F."/>
            <person name="Silar P."/>
            <person name="Natvig D."/>
            <person name="Lalanne C."/>
            <person name="Gautier V."/>
            <person name="Ament-Velasquez S.L."/>
            <person name="Kruys A."/>
            <person name="Hutchinson M.I."/>
            <person name="Powell A.J."/>
            <person name="Barry K."/>
            <person name="Miller A.N."/>
            <person name="Grigoriev I.V."/>
            <person name="Debuchy R."/>
            <person name="Gladieux P."/>
            <person name="Thoren M.H."/>
            <person name="Johannesson H."/>
        </authorList>
    </citation>
    <scope>NUCLEOTIDE SEQUENCE</scope>
    <source>
        <strain evidence="9">CBS 606.72</strain>
    </source>
</reference>
<dbReference type="GO" id="GO:0016020">
    <property type="term" value="C:membrane"/>
    <property type="evidence" value="ECO:0007669"/>
    <property type="project" value="UniProtKB-SubCell"/>
</dbReference>
<evidence type="ECO:0000256" key="6">
    <source>
        <dbReference type="SAM" id="MobiDB-lite"/>
    </source>
</evidence>
<dbReference type="PROSITE" id="PS50850">
    <property type="entry name" value="MFS"/>
    <property type="match status" value="1"/>
</dbReference>
<name>A0AA40BUZ1_9PEZI</name>
<feature type="transmembrane region" description="Helical" evidence="7">
    <location>
        <begin position="297"/>
        <end position="319"/>
    </location>
</feature>
<evidence type="ECO:0000256" key="5">
    <source>
        <dbReference type="ARBA" id="ARBA00023136"/>
    </source>
</evidence>
<comment type="caution">
    <text evidence="9">The sequence shown here is derived from an EMBL/GenBank/DDBJ whole genome shotgun (WGS) entry which is preliminary data.</text>
</comment>
<dbReference type="GO" id="GO:0022857">
    <property type="term" value="F:transmembrane transporter activity"/>
    <property type="evidence" value="ECO:0007669"/>
    <property type="project" value="InterPro"/>
</dbReference>
<organism evidence="9 10">
    <name type="scientific">Immersiella caudata</name>
    <dbReference type="NCBI Taxonomy" id="314043"/>
    <lineage>
        <taxon>Eukaryota</taxon>
        <taxon>Fungi</taxon>
        <taxon>Dikarya</taxon>
        <taxon>Ascomycota</taxon>
        <taxon>Pezizomycotina</taxon>
        <taxon>Sordariomycetes</taxon>
        <taxon>Sordariomycetidae</taxon>
        <taxon>Sordariales</taxon>
        <taxon>Lasiosphaeriaceae</taxon>
        <taxon>Immersiella</taxon>
    </lineage>
</organism>
<evidence type="ECO:0000256" key="4">
    <source>
        <dbReference type="ARBA" id="ARBA00022989"/>
    </source>
</evidence>
<dbReference type="Proteomes" id="UP001175000">
    <property type="component" value="Unassembled WGS sequence"/>
</dbReference>
<dbReference type="SUPFAM" id="SSF103473">
    <property type="entry name" value="MFS general substrate transporter"/>
    <property type="match status" value="1"/>
</dbReference>
<feature type="transmembrane region" description="Helical" evidence="7">
    <location>
        <begin position="365"/>
        <end position="386"/>
    </location>
</feature>
<dbReference type="InterPro" id="IPR036259">
    <property type="entry name" value="MFS_trans_sf"/>
</dbReference>
<evidence type="ECO:0000256" key="1">
    <source>
        <dbReference type="ARBA" id="ARBA00004141"/>
    </source>
</evidence>
<feature type="domain" description="Major facilitator superfamily (MFS) profile" evidence="8">
    <location>
        <begin position="62"/>
        <end position="458"/>
    </location>
</feature>
<keyword evidence="5 7" id="KW-0472">Membrane</keyword>
<sequence>MASAEKAESPGPESTRTAPANGNDTKHPAPLTCLVKGEGSADDAARTPAEEKELLLKLDLLLLPSLWMMTLISHLDRSSIANARIAGMGADLHLSSSQYSLVIIAFYLSYIPTAPLCSMLVTRTRPSILLPTTMACWGVVTCAQAAVKNSSQLIVLRLLMGLFETALTPASIMLLSSWYRPAEQARRAVTYTSSTMLGGAFGGLLAGAIVQRLDNARGLRGWQWLFIVEGAITIAWAIICVFLIPDFPENSRLLSQRQREVAIMRMREVGTAGYAGKLPGGRKMGKTKSVVVACSDWRTWIITAATTSLSCSFVLPYFYPGLVYELGYRSAVTAQYMTVPIWAAALVWSVGMSILADRMAYSRSLLLSLSAVYAMAMTIAVCSVYGAVQRYVLLTLMGTGIWSTIPVGTSFSAATLRDMPPEARSIAVALTGIGAQLGNFYGAYLFPAETAPKLAHCR</sequence>
<keyword evidence="4 7" id="KW-1133">Transmembrane helix</keyword>
<dbReference type="InterPro" id="IPR020846">
    <property type="entry name" value="MFS_dom"/>
</dbReference>
<evidence type="ECO:0000313" key="9">
    <source>
        <dbReference type="EMBL" id="KAK0614646.1"/>
    </source>
</evidence>
<feature type="compositionally biased region" description="Polar residues" evidence="6">
    <location>
        <begin position="12"/>
        <end position="23"/>
    </location>
</feature>
<dbReference type="Pfam" id="PF07690">
    <property type="entry name" value="MFS_1"/>
    <property type="match status" value="1"/>
</dbReference>
<feature type="transmembrane region" description="Helical" evidence="7">
    <location>
        <begin position="188"/>
        <end position="210"/>
    </location>
</feature>
<feature type="transmembrane region" description="Helical" evidence="7">
    <location>
        <begin position="128"/>
        <end position="147"/>
    </location>
</feature>
<protein>
    <submittedName>
        <fullName evidence="9">Major facilitator superfamily domain-containing protein</fullName>
    </submittedName>
</protein>
<dbReference type="InterPro" id="IPR011701">
    <property type="entry name" value="MFS"/>
</dbReference>
<dbReference type="Gene3D" id="1.20.1250.20">
    <property type="entry name" value="MFS general substrate transporter like domains"/>
    <property type="match status" value="1"/>
</dbReference>
<feature type="transmembrane region" description="Helical" evidence="7">
    <location>
        <begin position="392"/>
        <end position="414"/>
    </location>
</feature>
<feature type="transmembrane region" description="Helical" evidence="7">
    <location>
        <begin position="222"/>
        <end position="244"/>
    </location>
</feature>
<feature type="transmembrane region" description="Helical" evidence="7">
    <location>
        <begin position="339"/>
        <end position="356"/>
    </location>
</feature>
<feature type="transmembrane region" description="Helical" evidence="7">
    <location>
        <begin position="99"/>
        <end position="121"/>
    </location>
</feature>
<accession>A0AA40BUZ1</accession>
<dbReference type="PANTHER" id="PTHR43791:SF38">
    <property type="entry name" value="MAJOR FACILITATOR SUPERFAMILY (MFS) PROFILE DOMAIN-CONTAINING PROTEIN"/>
    <property type="match status" value="1"/>
</dbReference>
<feature type="transmembrane region" description="Helical" evidence="7">
    <location>
        <begin position="153"/>
        <end position="176"/>
    </location>
</feature>
<keyword evidence="10" id="KW-1185">Reference proteome</keyword>
<keyword evidence="3 7" id="KW-0812">Transmembrane</keyword>